<evidence type="ECO:0000313" key="3">
    <source>
        <dbReference type="Proteomes" id="UP001419268"/>
    </source>
</evidence>
<dbReference type="EMBL" id="JBBNAG010000005">
    <property type="protein sequence ID" value="KAK9132403.1"/>
    <property type="molecule type" value="Genomic_DNA"/>
</dbReference>
<proteinExistence type="predicted"/>
<evidence type="ECO:0000313" key="2">
    <source>
        <dbReference type="EMBL" id="KAK9132403.1"/>
    </source>
</evidence>
<name>A0AAP0JE94_9MAGN</name>
<gene>
    <name evidence="2" type="ORF">Scep_011931</name>
</gene>
<reference evidence="2 3" key="1">
    <citation type="submission" date="2024-01" db="EMBL/GenBank/DDBJ databases">
        <title>Genome assemblies of Stephania.</title>
        <authorList>
            <person name="Yang L."/>
        </authorList>
    </citation>
    <scope>NUCLEOTIDE SEQUENCE [LARGE SCALE GENOMIC DNA]</scope>
    <source>
        <strain evidence="2">JXDWG</strain>
        <tissue evidence="2">Leaf</tissue>
    </source>
</reference>
<accession>A0AAP0JE94</accession>
<organism evidence="2 3">
    <name type="scientific">Stephania cephalantha</name>
    <dbReference type="NCBI Taxonomy" id="152367"/>
    <lineage>
        <taxon>Eukaryota</taxon>
        <taxon>Viridiplantae</taxon>
        <taxon>Streptophyta</taxon>
        <taxon>Embryophyta</taxon>
        <taxon>Tracheophyta</taxon>
        <taxon>Spermatophyta</taxon>
        <taxon>Magnoliopsida</taxon>
        <taxon>Ranunculales</taxon>
        <taxon>Menispermaceae</taxon>
        <taxon>Menispermoideae</taxon>
        <taxon>Cissampelideae</taxon>
        <taxon>Stephania</taxon>
    </lineage>
</organism>
<protein>
    <submittedName>
        <fullName evidence="2">Uncharacterized protein</fullName>
    </submittedName>
</protein>
<sequence>MFSALPPLHRYRRHLAADSPSPPSRRLALAVSRSLVAALAVSRSPVARAALLVRPRPHGCGRLTRAAWRVGLSPSTSSSRSPVATAAFLSSRPRRRRRGGRLVSCS</sequence>
<comment type="caution">
    <text evidence="2">The sequence shown here is derived from an EMBL/GenBank/DDBJ whole genome shotgun (WGS) entry which is preliminary data.</text>
</comment>
<keyword evidence="3" id="KW-1185">Reference proteome</keyword>
<dbReference type="Proteomes" id="UP001419268">
    <property type="component" value="Unassembled WGS sequence"/>
</dbReference>
<evidence type="ECO:0000256" key="1">
    <source>
        <dbReference type="SAM" id="MobiDB-lite"/>
    </source>
</evidence>
<feature type="region of interest" description="Disordered" evidence="1">
    <location>
        <begin position="74"/>
        <end position="106"/>
    </location>
</feature>
<dbReference type="AlphaFoldDB" id="A0AAP0JE94"/>